<reference evidence="2" key="1">
    <citation type="submission" date="2019-11" db="EMBL/GenBank/DDBJ databases">
        <title>The nuclear and mitochondrial genomes of Frieseomelitta varia - a highly eusocial stingless bee (Meliponini) with a permanently sterile worker caste.</title>
        <authorList>
            <person name="Freitas F.C.P."/>
            <person name="Lourenco A.P."/>
            <person name="Nunes F.M.F."/>
            <person name="Paschoal A.R."/>
            <person name="Abreu F.C.P."/>
            <person name="Barbin F.O."/>
            <person name="Bataglia L."/>
            <person name="Cardoso-Junior C.A.M."/>
            <person name="Cervoni M.S."/>
            <person name="Silva S.R."/>
            <person name="Dalarmi F."/>
            <person name="Del Lama M.A."/>
            <person name="Depintor T.S."/>
            <person name="Ferreira K.M."/>
            <person name="Goria P.S."/>
            <person name="Jaskot M.C."/>
            <person name="Lago D.C."/>
            <person name="Luna-Lucena D."/>
            <person name="Moda L.M."/>
            <person name="Nascimento L."/>
            <person name="Pedrino M."/>
            <person name="Rabico F.O."/>
            <person name="Sanches F.C."/>
            <person name="Santos D.E."/>
            <person name="Santos C.G."/>
            <person name="Vieira J."/>
            <person name="Lopes T.F."/>
            <person name="Barchuk A.R."/>
            <person name="Hartfelder K."/>
            <person name="Simoes Z.L.P."/>
            <person name="Bitondi M.M.G."/>
            <person name="Pinheiro D.G."/>
        </authorList>
    </citation>
    <scope>NUCLEOTIDE SEQUENCE</scope>
    <source>
        <strain evidence="2">USP_RPSP 00005682</strain>
        <tissue evidence="2">Whole individual</tissue>
    </source>
</reference>
<organism evidence="2 3">
    <name type="scientific">Frieseomelitta varia</name>
    <dbReference type="NCBI Taxonomy" id="561572"/>
    <lineage>
        <taxon>Eukaryota</taxon>
        <taxon>Metazoa</taxon>
        <taxon>Ecdysozoa</taxon>
        <taxon>Arthropoda</taxon>
        <taxon>Hexapoda</taxon>
        <taxon>Insecta</taxon>
        <taxon>Pterygota</taxon>
        <taxon>Neoptera</taxon>
        <taxon>Endopterygota</taxon>
        <taxon>Hymenoptera</taxon>
        <taxon>Apocrita</taxon>
        <taxon>Aculeata</taxon>
        <taxon>Apoidea</taxon>
        <taxon>Anthophila</taxon>
        <taxon>Apidae</taxon>
        <taxon>Frieseomelitta</taxon>
    </lineage>
</organism>
<keyword evidence="3" id="KW-1185">Reference proteome</keyword>
<evidence type="ECO:0000313" key="2">
    <source>
        <dbReference type="EMBL" id="KAF3421904.1"/>
    </source>
</evidence>
<keyword evidence="1" id="KW-0472">Membrane</keyword>
<comment type="caution">
    <text evidence="2">The sequence shown here is derived from an EMBL/GenBank/DDBJ whole genome shotgun (WGS) entry which is preliminary data.</text>
</comment>
<proteinExistence type="predicted"/>
<keyword evidence="1" id="KW-0812">Transmembrane</keyword>
<gene>
    <name evidence="2" type="ORF">E2986_13994</name>
</gene>
<dbReference type="EMBL" id="WNWW01000798">
    <property type="protein sequence ID" value="KAF3421904.1"/>
    <property type="molecule type" value="Genomic_DNA"/>
</dbReference>
<protein>
    <submittedName>
        <fullName evidence="2">Uncharacterized protein</fullName>
    </submittedName>
</protein>
<evidence type="ECO:0000313" key="3">
    <source>
        <dbReference type="Proteomes" id="UP000655588"/>
    </source>
</evidence>
<accession>A0A833VVJ8</accession>
<keyword evidence="1" id="KW-1133">Transmembrane helix</keyword>
<evidence type="ECO:0000256" key="1">
    <source>
        <dbReference type="SAM" id="Phobius"/>
    </source>
</evidence>
<name>A0A833VVJ8_9HYME</name>
<sequence length="73" mass="8394">MLSLAYWVHIYKEWQLTKNYLIIGPFAYIMLQEFYIFVTELAHLCSERTAASMSATRLLHCDGKGTNNKSSSS</sequence>
<dbReference type="AlphaFoldDB" id="A0A833VVJ8"/>
<feature type="transmembrane region" description="Helical" evidence="1">
    <location>
        <begin position="20"/>
        <end position="38"/>
    </location>
</feature>
<dbReference type="Proteomes" id="UP000655588">
    <property type="component" value="Unassembled WGS sequence"/>
</dbReference>